<dbReference type="OrthoDB" id="272002at2"/>
<organism evidence="6 7">
    <name type="scientific">Terriglobus albidus</name>
    <dbReference type="NCBI Taxonomy" id="1592106"/>
    <lineage>
        <taxon>Bacteria</taxon>
        <taxon>Pseudomonadati</taxon>
        <taxon>Acidobacteriota</taxon>
        <taxon>Terriglobia</taxon>
        <taxon>Terriglobales</taxon>
        <taxon>Acidobacteriaceae</taxon>
        <taxon>Terriglobus</taxon>
    </lineage>
</organism>
<accession>A0A5B9EEW9</accession>
<evidence type="ECO:0000256" key="1">
    <source>
        <dbReference type="ARBA" id="ARBA00004127"/>
    </source>
</evidence>
<keyword evidence="7" id="KW-1185">Reference proteome</keyword>
<evidence type="ECO:0000256" key="5">
    <source>
        <dbReference type="SAM" id="Phobius"/>
    </source>
</evidence>
<dbReference type="InterPro" id="IPR007318">
    <property type="entry name" value="Phopholipid_MeTrfase"/>
</dbReference>
<dbReference type="KEGG" id="talb:FTW19_23685"/>
<dbReference type="EMBL" id="CP042806">
    <property type="protein sequence ID" value="QEE30733.1"/>
    <property type="molecule type" value="Genomic_DNA"/>
</dbReference>
<keyword evidence="2 5" id="KW-0812">Transmembrane</keyword>
<sequence>MRQIFAIVGSAIFLVIAPGTIAGYIPWRICRWQVQAPLAGIFAFRILGLLLMVAGLPVLLDSFARFAIQGFGTPAPVFPTRQLVVSGLYRYVRNPMYVAVVSLILGQGLFFGDLRVLEYGIAIWVAFHLFVLLYEEPTLRNTYGAEYDVFCVNVHRWIPCLRPWKQSGHDS</sequence>
<dbReference type="Proteomes" id="UP000321820">
    <property type="component" value="Chromosome"/>
</dbReference>
<feature type="transmembrane region" description="Helical" evidence="5">
    <location>
        <begin position="38"/>
        <end position="60"/>
    </location>
</feature>
<gene>
    <name evidence="6" type="ORF">FTW19_23685</name>
</gene>
<dbReference type="Pfam" id="PF04191">
    <property type="entry name" value="PEMT"/>
    <property type="match status" value="1"/>
</dbReference>
<dbReference type="GO" id="GO:0012505">
    <property type="term" value="C:endomembrane system"/>
    <property type="evidence" value="ECO:0007669"/>
    <property type="project" value="UniProtKB-SubCell"/>
</dbReference>
<dbReference type="GO" id="GO:0008168">
    <property type="term" value="F:methyltransferase activity"/>
    <property type="evidence" value="ECO:0007669"/>
    <property type="project" value="UniProtKB-KW"/>
</dbReference>
<evidence type="ECO:0000256" key="3">
    <source>
        <dbReference type="ARBA" id="ARBA00022989"/>
    </source>
</evidence>
<name>A0A5B9EEW9_9BACT</name>
<dbReference type="RefSeq" id="WP_147650030.1">
    <property type="nucleotide sequence ID" value="NZ_CP042806.1"/>
</dbReference>
<reference evidence="6 7" key="1">
    <citation type="submission" date="2019-08" db="EMBL/GenBank/DDBJ databases">
        <title>Complete genome sequence of Terriglobus albidus strain ORNL.</title>
        <authorList>
            <person name="Podar M."/>
        </authorList>
    </citation>
    <scope>NUCLEOTIDE SEQUENCE [LARGE SCALE GENOMIC DNA]</scope>
    <source>
        <strain evidence="6 7">ORNL</strain>
    </source>
</reference>
<dbReference type="AlphaFoldDB" id="A0A5B9EEW9"/>
<evidence type="ECO:0000313" key="6">
    <source>
        <dbReference type="EMBL" id="QEE30733.1"/>
    </source>
</evidence>
<keyword evidence="4 5" id="KW-0472">Membrane</keyword>
<evidence type="ECO:0000313" key="7">
    <source>
        <dbReference type="Proteomes" id="UP000321820"/>
    </source>
</evidence>
<keyword evidence="6" id="KW-0489">Methyltransferase</keyword>
<evidence type="ECO:0000256" key="4">
    <source>
        <dbReference type="ARBA" id="ARBA00023136"/>
    </source>
</evidence>
<dbReference type="GO" id="GO:0032259">
    <property type="term" value="P:methylation"/>
    <property type="evidence" value="ECO:0007669"/>
    <property type="project" value="UniProtKB-KW"/>
</dbReference>
<evidence type="ECO:0000256" key="2">
    <source>
        <dbReference type="ARBA" id="ARBA00022692"/>
    </source>
</evidence>
<protein>
    <submittedName>
        <fullName evidence="6">Isoprenylcysteine carboxylmethyltransferase family protein</fullName>
    </submittedName>
</protein>
<feature type="transmembrane region" description="Helical" evidence="5">
    <location>
        <begin position="116"/>
        <end position="134"/>
    </location>
</feature>
<dbReference type="Gene3D" id="1.20.120.1630">
    <property type="match status" value="1"/>
</dbReference>
<comment type="subcellular location">
    <subcellularLocation>
        <location evidence="1">Endomembrane system</location>
        <topology evidence="1">Multi-pass membrane protein</topology>
    </subcellularLocation>
</comment>
<proteinExistence type="predicted"/>
<keyword evidence="3 5" id="KW-1133">Transmembrane helix</keyword>
<keyword evidence="6" id="KW-0808">Transferase</keyword>